<dbReference type="EMBL" id="PIPZ01000001">
    <property type="protein sequence ID" value="RUO61587.1"/>
    <property type="molecule type" value="Genomic_DNA"/>
</dbReference>
<organism evidence="4 5">
    <name type="scientific">Pseudidiomarina marina</name>
    <dbReference type="NCBI Taxonomy" id="502366"/>
    <lineage>
        <taxon>Bacteria</taxon>
        <taxon>Pseudomonadati</taxon>
        <taxon>Pseudomonadota</taxon>
        <taxon>Gammaproteobacteria</taxon>
        <taxon>Alteromonadales</taxon>
        <taxon>Idiomarinaceae</taxon>
        <taxon>Pseudidiomarina</taxon>
    </lineage>
</organism>
<dbReference type="InterPro" id="IPR052521">
    <property type="entry name" value="Cell_div_SPOR-domain"/>
</dbReference>
<feature type="domain" description="SPOR" evidence="3">
    <location>
        <begin position="98"/>
        <end position="177"/>
    </location>
</feature>
<dbReference type="PROSITE" id="PS51724">
    <property type="entry name" value="SPOR"/>
    <property type="match status" value="1"/>
</dbReference>
<keyword evidence="2" id="KW-0472">Membrane</keyword>
<dbReference type="AlphaFoldDB" id="A0A432YKT7"/>
<reference evidence="5" key="1">
    <citation type="journal article" date="2018" name="Front. Microbiol.">
        <title>Genome-Based Analysis Reveals the Taxonomy and Diversity of the Family Idiomarinaceae.</title>
        <authorList>
            <person name="Liu Y."/>
            <person name="Lai Q."/>
            <person name="Shao Z."/>
        </authorList>
    </citation>
    <scope>NUCLEOTIDE SEQUENCE [LARGE SCALE GENOMIC DNA]</scope>
    <source>
        <strain evidence="5">PIM1</strain>
    </source>
</reference>
<name>A0A432YKT7_9GAMM</name>
<comment type="caution">
    <text evidence="4">The sequence shown here is derived from an EMBL/GenBank/DDBJ whole genome shotgun (WGS) entry which is preliminary data.</text>
</comment>
<dbReference type="InterPro" id="IPR036680">
    <property type="entry name" value="SPOR-like_sf"/>
</dbReference>
<dbReference type="Gene3D" id="3.30.70.1070">
    <property type="entry name" value="Sporulation related repeat"/>
    <property type="match status" value="1"/>
</dbReference>
<evidence type="ECO:0000313" key="4">
    <source>
        <dbReference type="EMBL" id="RUO61587.1"/>
    </source>
</evidence>
<evidence type="ECO:0000313" key="5">
    <source>
        <dbReference type="Proteomes" id="UP000288127"/>
    </source>
</evidence>
<dbReference type="GO" id="GO:0030428">
    <property type="term" value="C:cell septum"/>
    <property type="evidence" value="ECO:0007669"/>
    <property type="project" value="TreeGrafter"/>
</dbReference>
<protein>
    <recommendedName>
        <fullName evidence="3">SPOR domain-containing protein</fullName>
    </recommendedName>
</protein>
<dbReference type="GO" id="GO:0042834">
    <property type="term" value="F:peptidoglycan binding"/>
    <property type="evidence" value="ECO:0007669"/>
    <property type="project" value="InterPro"/>
</dbReference>
<dbReference type="PANTHER" id="PTHR38687:SF1">
    <property type="entry name" value="CELL DIVISION PROTEIN DEDD"/>
    <property type="match status" value="1"/>
</dbReference>
<dbReference type="OrthoDB" id="7069135at2"/>
<evidence type="ECO:0000256" key="2">
    <source>
        <dbReference type="SAM" id="Phobius"/>
    </source>
</evidence>
<dbReference type="SUPFAM" id="SSF110997">
    <property type="entry name" value="Sporulation related repeat"/>
    <property type="match status" value="1"/>
</dbReference>
<keyword evidence="5" id="KW-1185">Reference proteome</keyword>
<proteinExistence type="predicted"/>
<dbReference type="RefSeq" id="WP_126759207.1">
    <property type="nucleotide sequence ID" value="NZ_CP085233.1"/>
</dbReference>
<accession>A0A432YKT7</accession>
<gene>
    <name evidence="4" type="ORF">CWI76_04905</name>
</gene>
<dbReference type="GO" id="GO:0032153">
    <property type="term" value="C:cell division site"/>
    <property type="evidence" value="ECO:0007669"/>
    <property type="project" value="TreeGrafter"/>
</dbReference>
<feature type="compositionally biased region" description="Polar residues" evidence="1">
    <location>
        <begin position="86"/>
        <end position="98"/>
    </location>
</feature>
<feature type="transmembrane region" description="Helical" evidence="2">
    <location>
        <begin position="9"/>
        <end position="27"/>
    </location>
</feature>
<sequence length="179" mass="19726">MASQLQNRIVGSVILIALAVIILPELFDGKPQQQQESFEAIPLQPEVEVAEVPAKSVPQQEELPDSLEKIETLEIDADDAPAIKTAQKSTPDAPSNAELQQPGWIIQLGVFRNQASVDRLVKELRAAGYPAYREVVQTADGPRNKLLVGPGLVKEELEADLPKLRELTDLNGRVFRYEP</sequence>
<dbReference type="InterPro" id="IPR007730">
    <property type="entry name" value="SPOR-like_dom"/>
</dbReference>
<evidence type="ECO:0000256" key="1">
    <source>
        <dbReference type="SAM" id="MobiDB-lite"/>
    </source>
</evidence>
<keyword evidence="2" id="KW-1133">Transmembrane helix</keyword>
<dbReference type="Proteomes" id="UP000288127">
    <property type="component" value="Unassembled WGS sequence"/>
</dbReference>
<dbReference type="Pfam" id="PF05036">
    <property type="entry name" value="SPOR"/>
    <property type="match status" value="1"/>
</dbReference>
<keyword evidence="2" id="KW-0812">Transmembrane</keyword>
<evidence type="ECO:0000259" key="3">
    <source>
        <dbReference type="PROSITE" id="PS51724"/>
    </source>
</evidence>
<dbReference type="PANTHER" id="PTHR38687">
    <property type="entry name" value="CELL DIVISION PROTEIN DEDD-RELATED"/>
    <property type="match status" value="1"/>
</dbReference>
<feature type="region of interest" description="Disordered" evidence="1">
    <location>
        <begin position="77"/>
        <end position="98"/>
    </location>
</feature>
<dbReference type="GO" id="GO:0032506">
    <property type="term" value="P:cytokinetic process"/>
    <property type="evidence" value="ECO:0007669"/>
    <property type="project" value="TreeGrafter"/>
</dbReference>